<keyword evidence="4" id="KW-1185">Reference proteome</keyword>
<dbReference type="RefSeq" id="WP_048551605.1">
    <property type="nucleotide sequence ID" value="NZ_HF570958.1"/>
</dbReference>
<dbReference type="Proteomes" id="UP000035721">
    <property type="component" value="Unassembled WGS sequence"/>
</dbReference>
<dbReference type="InterPro" id="IPR012914">
    <property type="entry name" value="PucR_dom"/>
</dbReference>
<accession>A0A077M6L7</accession>
<evidence type="ECO:0000313" key="4">
    <source>
        <dbReference type="Proteomes" id="UP000035721"/>
    </source>
</evidence>
<feature type="domain" description="PucR C-terminal helix-turn-helix" evidence="2">
    <location>
        <begin position="431"/>
        <end position="489"/>
    </location>
</feature>
<protein>
    <submittedName>
        <fullName evidence="3">Putative Transcriptional regulator, PucR family</fullName>
    </submittedName>
</protein>
<dbReference type="PANTHER" id="PTHR33744">
    <property type="entry name" value="CARBOHYDRATE DIACID REGULATOR"/>
    <property type="match status" value="1"/>
</dbReference>
<dbReference type="PANTHER" id="PTHR33744:SF1">
    <property type="entry name" value="DNA-BINDING TRANSCRIPTIONAL ACTIVATOR ADER"/>
    <property type="match status" value="1"/>
</dbReference>
<comment type="caution">
    <text evidence="3">The sequence shown here is derived from an EMBL/GenBank/DDBJ whole genome shotgun (WGS) entry which is preliminary data.</text>
</comment>
<evidence type="ECO:0000313" key="3">
    <source>
        <dbReference type="EMBL" id="CCH79685.1"/>
    </source>
</evidence>
<dbReference type="InterPro" id="IPR051448">
    <property type="entry name" value="CdaR-like_regulators"/>
</dbReference>
<dbReference type="InterPro" id="IPR025736">
    <property type="entry name" value="PucR_C-HTH_dom"/>
</dbReference>
<reference evidence="3 4" key="1">
    <citation type="journal article" date="2013" name="ISME J.">
        <title>A metabolic model for members of the genus Tetrasphaera involved in enhanced biological phosphorus removal.</title>
        <authorList>
            <person name="Kristiansen R."/>
            <person name="Nguyen H.T.T."/>
            <person name="Saunders A.M."/>
            <person name="Nielsen J.L."/>
            <person name="Wimmer R."/>
            <person name="Le V.Q."/>
            <person name="McIlroy S.J."/>
            <person name="Petrovski S."/>
            <person name="Seviour R.J."/>
            <person name="Calteau A."/>
            <person name="Nielsen K.L."/>
            <person name="Nielsen P.H."/>
        </authorList>
    </citation>
    <scope>NUCLEOTIDE SEQUENCE [LARGE SCALE GENOMIC DNA]</scope>
    <source>
        <strain evidence="3 4">T1-X7</strain>
    </source>
</reference>
<dbReference type="EMBL" id="CAJB01000385">
    <property type="protein sequence ID" value="CCH79685.1"/>
    <property type="molecule type" value="Genomic_DNA"/>
</dbReference>
<dbReference type="AlphaFoldDB" id="A0A077M6L7"/>
<dbReference type="STRING" id="1194083.BN12_530019"/>
<feature type="domain" description="Purine catabolism PurC-like" evidence="1">
    <location>
        <begin position="28"/>
        <end position="121"/>
    </location>
</feature>
<organism evidence="3 4">
    <name type="scientific">Nostocoides japonicum T1-X7</name>
    <dbReference type="NCBI Taxonomy" id="1194083"/>
    <lineage>
        <taxon>Bacteria</taxon>
        <taxon>Bacillati</taxon>
        <taxon>Actinomycetota</taxon>
        <taxon>Actinomycetes</taxon>
        <taxon>Micrococcales</taxon>
        <taxon>Intrasporangiaceae</taxon>
        <taxon>Nostocoides</taxon>
    </lineage>
</organism>
<dbReference type="Pfam" id="PF07905">
    <property type="entry name" value="PucR"/>
    <property type="match status" value="1"/>
</dbReference>
<evidence type="ECO:0000259" key="2">
    <source>
        <dbReference type="Pfam" id="PF13556"/>
    </source>
</evidence>
<sequence length="493" mass="52148">MTLPTAAQLCDTLGGDLTAYPGFVAPAAEVTAVHVSELTDPTAYLFGGELLLTTGLALPASGRALRAYAARLRSAGTVALAFGVGPVHDEVPPGLVRACRAEELPLLVVPPPTPFLAVTHAYWLPRTASDRVELSDAVSGHHALVRAMLADDPAAEVVRTLSLALRSWVAVVDPAGTVRQVHPSGRVSDAGSAVGEAGLGDLRDVHSTASFAQGDDTVVVFPIPLRDKVTGYVTIGSDHRLSGTERRLVFTATALLSLEQAEIGRREEALLARRSALAELLDLGLVEAARRLASRTGDPVVGDRVRVLVVRSGERGHPPVADAVLRWSPTALPGGAARSGPGLREQRSWFVVEDTADDVDALRAAVRAVDDRAAAVLSRLVPTGTVHDVRAGLWQRVTVLDAGDVVGPLPPASARTAGALDRLTAYRRADLVASLAAYLRHRGAWDPAARELGVHRNTLRHRVERVRAETGLDVDDPDVAAELWLELRATGRA</sequence>
<gene>
    <name evidence="3" type="ORF">BN12_530019</name>
</gene>
<dbReference type="InterPro" id="IPR042070">
    <property type="entry name" value="PucR_C-HTH_sf"/>
</dbReference>
<evidence type="ECO:0000259" key="1">
    <source>
        <dbReference type="Pfam" id="PF07905"/>
    </source>
</evidence>
<proteinExistence type="predicted"/>
<dbReference type="Gene3D" id="1.10.10.2840">
    <property type="entry name" value="PucR C-terminal helix-turn-helix domain"/>
    <property type="match status" value="1"/>
</dbReference>
<name>A0A077M6L7_9MICO</name>
<dbReference type="Pfam" id="PF13556">
    <property type="entry name" value="HTH_30"/>
    <property type="match status" value="1"/>
</dbReference>